<keyword evidence="3" id="KW-1185">Reference proteome</keyword>
<dbReference type="InterPro" id="IPR003615">
    <property type="entry name" value="HNH_nuc"/>
</dbReference>
<name>A0A6J4EG65_9CAUD</name>
<evidence type="ECO:0000259" key="1">
    <source>
        <dbReference type="Pfam" id="PF13392"/>
    </source>
</evidence>
<protein>
    <recommendedName>
        <fullName evidence="1">HNH nuclease domain-containing protein</fullName>
    </recommendedName>
</protein>
<proteinExistence type="predicted"/>
<dbReference type="SUPFAM" id="SSF54060">
    <property type="entry name" value="His-Me finger endonucleases"/>
    <property type="match status" value="1"/>
</dbReference>
<organism evidence="2 3">
    <name type="scientific">Escherichia phage O18-011</name>
    <dbReference type="NCBI Taxonomy" id="2742113"/>
    <lineage>
        <taxon>Viruses</taxon>
        <taxon>Duplodnaviria</taxon>
        <taxon>Heunggongvirae</taxon>
        <taxon>Uroviricota</taxon>
        <taxon>Caudoviricetes</taxon>
        <taxon>Mktvariviridae</taxon>
        <taxon>Gordonclarkvirinae</taxon>
        <taxon>Kuravirus</taxon>
        <taxon>Kuravirus O18011</taxon>
    </lineage>
</organism>
<dbReference type="InterPro" id="IPR044925">
    <property type="entry name" value="His-Me_finger_sf"/>
</dbReference>
<dbReference type="GeneID" id="77949814"/>
<dbReference type="EMBL" id="LC553735">
    <property type="protein sequence ID" value="BCG45145.1"/>
    <property type="molecule type" value="Genomic_DNA"/>
</dbReference>
<dbReference type="RefSeq" id="YP_010673517.1">
    <property type="nucleotide sequence ID" value="NC_070985.1"/>
</dbReference>
<dbReference type="Proteomes" id="UP000504721">
    <property type="component" value="Segment"/>
</dbReference>
<dbReference type="Gene3D" id="3.90.75.20">
    <property type="match status" value="1"/>
</dbReference>
<sequence length="169" mass="19139">MLICYDEVVDLFNIDMSSPSGLSWKRKPSKFANDIVGKPAGKLTKDGYYQIPLGGVHVHNHRILFVLYTGEDLSDEYQIDHADGNRENLEETNLRKCSHSENSQNAKTRVDNKLGIKNVHQEKGGTFCVSVQKDGKRESVYGVKTLEEAKLLAKSMRSRLHLSFNVDER</sequence>
<accession>A0A6J4EG65</accession>
<feature type="domain" description="HNH nuclease" evidence="1">
    <location>
        <begin position="61"/>
        <end position="104"/>
    </location>
</feature>
<dbReference type="Pfam" id="PF13392">
    <property type="entry name" value="HNH_3"/>
    <property type="match status" value="1"/>
</dbReference>
<evidence type="ECO:0000313" key="2">
    <source>
        <dbReference type="EMBL" id="BCG45145.1"/>
    </source>
</evidence>
<evidence type="ECO:0000313" key="3">
    <source>
        <dbReference type="Proteomes" id="UP000504721"/>
    </source>
</evidence>
<dbReference type="KEGG" id="vg:77949814"/>
<reference evidence="2 3" key="1">
    <citation type="submission" date="2020-06" db="EMBL/GenBank/DDBJ databases">
        <title>Genomic and proteomic analysis of O18-011, a novel Escherichia coli phage.</title>
        <authorList>
            <person name="Shahin K."/>
            <person name="Bao H."/>
            <person name="Soleimani-Delfan A."/>
            <person name="Wang R."/>
        </authorList>
    </citation>
    <scope>NUCLEOTIDE SEQUENCE [LARGE SCALE GENOMIC DNA]</scope>
</reference>